<dbReference type="SMART" id="SM00220">
    <property type="entry name" value="S_TKc"/>
    <property type="match status" value="1"/>
</dbReference>
<dbReference type="UniPathway" id="UPA00143"/>
<evidence type="ECO:0000256" key="12">
    <source>
        <dbReference type="SAM" id="Coils"/>
    </source>
</evidence>
<feature type="domain" description="U-box" evidence="15">
    <location>
        <begin position="839"/>
        <end position="910"/>
    </location>
</feature>
<dbReference type="Pfam" id="PF00069">
    <property type="entry name" value="Pkinase"/>
    <property type="match status" value="1"/>
</dbReference>
<evidence type="ECO:0000256" key="1">
    <source>
        <dbReference type="ARBA" id="ARBA00000900"/>
    </source>
</evidence>
<dbReference type="Gene3D" id="3.30.40.10">
    <property type="entry name" value="Zinc/RING finger domain, C3HC4 (zinc finger)"/>
    <property type="match status" value="1"/>
</dbReference>
<organism evidence="16 17">
    <name type="scientific">Prunus armeniaca</name>
    <name type="common">Apricot</name>
    <name type="synonym">Armeniaca vulgaris</name>
    <dbReference type="NCBI Taxonomy" id="36596"/>
    <lineage>
        <taxon>Eukaryota</taxon>
        <taxon>Viridiplantae</taxon>
        <taxon>Streptophyta</taxon>
        <taxon>Embryophyta</taxon>
        <taxon>Tracheophyta</taxon>
        <taxon>Spermatophyta</taxon>
        <taxon>Magnoliopsida</taxon>
        <taxon>eudicotyledons</taxon>
        <taxon>Gunneridae</taxon>
        <taxon>Pentapetalae</taxon>
        <taxon>rosids</taxon>
        <taxon>fabids</taxon>
        <taxon>Rosales</taxon>
        <taxon>Rosaceae</taxon>
        <taxon>Amygdaloideae</taxon>
        <taxon>Amygdaleae</taxon>
        <taxon>Prunus</taxon>
    </lineage>
</organism>
<comment type="catalytic activity">
    <reaction evidence="1">
        <text>S-ubiquitinyl-[E2 ubiquitin-conjugating enzyme]-L-cysteine + [acceptor protein]-L-lysine = [E2 ubiquitin-conjugating enzyme]-L-cysteine + N(6)-ubiquitinyl-[acceptor protein]-L-lysine.</text>
        <dbReference type="EC" id="2.3.2.27"/>
    </reaction>
</comment>
<dbReference type="GO" id="GO:0016567">
    <property type="term" value="P:protein ubiquitination"/>
    <property type="evidence" value="ECO:0007669"/>
    <property type="project" value="UniProtKB-UniPathway"/>
</dbReference>
<evidence type="ECO:0000256" key="7">
    <source>
        <dbReference type="ARBA" id="ARBA00022741"/>
    </source>
</evidence>
<evidence type="ECO:0000256" key="9">
    <source>
        <dbReference type="ARBA" id="ARBA00022786"/>
    </source>
</evidence>
<evidence type="ECO:0000256" key="6">
    <source>
        <dbReference type="ARBA" id="ARBA00022679"/>
    </source>
</evidence>
<keyword evidence="8" id="KW-0418">Kinase</keyword>
<dbReference type="PROSITE" id="PS00108">
    <property type="entry name" value="PROTEIN_KINASE_ST"/>
    <property type="match status" value="1"/>
</dbReference>
<dbReference type="FunFam" id="3.30.40.10:FF:000428">
    <property type="entry name" value="U-box domain-containing protein 54"/>
    <property type="match status" value="1"/>
</dbReference>
<keyword evidence="10 11" id="KW-0067">ATP-binding</keyword>
<dbReference type="SUPFAM" id="SSF57850">
    <property type="entry name" value="RING/U-box"/>
    <property type="match status" value="1"/>
</dbReference>
<reference evidence="17" key="1">
    <citation type="journal article" date="2020" name="Genome Biol.">
        <title>Gamete binning: chromosome-level and haplotype-resolved genome assembly enabled by high-throughput single-cell sequencing of gamete genomes.</title>
        <authorList>
            <person name="Campoy J.A."/>
            <person name="Sun H."/>
            <person name="Goel M."/>
            <person name="Jiao W.-B."/>
            <person name="Folz-Donahue K."/>
            <person name="Wang N."/>
            <person name="Rubio M."/>
            <person name="Liu C."/>
            <person name="Kukat C."/>
            <person name="Ruiz D."/>
            <person name="Huettel B."/>
            <person name="Schneeberger K."/>
        </authorList>
    </citation>
    <scope>NUCLEOTIDE SEQUENCE [LARGE SCALE GENOMIC DNA]</scope>
    <source>
        <strain evidence="17">cv. Rojo Pasion</strain>
    </source>
</reference>
<comment type="pathway">
    <text evidence="3">Protein modification; protein ubiquitination.</text>
</comment>
<dbReference type="GO" id="GO:0061630">
    <property type="term" value="F:ubiquitin protein ligase activity"/>
    <property type="evidence" value="ECO:0007669"/>
    <property type="project" value="UniProtKB-EC"/>
</dbReference>
<evidence type="ECO:0000259" key="15">
    <source>
        <dbReference type="PROSITE" id="PS51698"/>
    </source>
</evidence>
<dbReference type="GO" id="GO:0005524">
    <property type="term" value="F:ATP binding"/>
    <property type="evidence" value="ECO:0007669"/>
    <property type="project" value="UniProtKB-UniRule"/>
</dbReference>
<dbReference type="EMBL" id="CAEKKB010000002">
    <property type="protein sequence ID" value="CAB4300391.1"/>
    <property type="molecule type" value="Genomic_DNA"/>
</dbReference>
<dbReference type="InterPro" id="IPR017441">
    <property type="entry name" value="Protein_kinase_ATP_BS"/>
</dbReference>
<evidence type="ECO:0000259" key="14">
    <source>
        <dbReference type="PROSITE" id="PS50011"/>
    </source>
</evidence>
<dbReference type="SUPFAM" id="SSF56112">
    <property type="entry name" value="Protein kinase-like (PK-like)"/>
    <property type="match status" value="1"/>
</dbReference>
<protein>
    <recommendedName>
        <fullName evidence="4">RING-type E3 ubiquitin transferase</fullName>
        <ecNumber evidence="4">2.3.2.27</ecNumber>
    </recommendedName>
</protein>
<evidence type="ECO:0000256" key="13">
    <source>
        <dbReference type="SAM" id="MobiDB-lite"/>
    </source>
</evidence>
<proteinExistence type="predicted"/>
<dbReference type="Proteomes" id="UP000507245">
    <property type="component" value="Unassembled WGS sequence"/>
</dbReference>
<dbReference type="InterPro" id="IPR051348">
    <property type="entry name" value="U-box_ubiquitin_ligases"/>
</dbReference>
<evidence type="ECO:0000313" key="16">
    <source>
        <dbReference type="EMBL" id="CAB4300391.1"/>
    </source>
</evidence>
<keyword evidence="6" id="KW-0808">Transferase</keyword>
<comment type="function">
    <text evidence="2">Functions as an E3 ubiquitin ligase.</text>
</comment>
<dbReference type="EC" id="2.3.2.27" evidence="4"/>
<dbReference type="AlphaFoldDB" id="A0A6J5WJ52"/>
<evidence type="ECO:0000313" key="17">
    <source>
        <dbReference type="Proteomes" id="UP000507245"/>
    </source>
</evidence>
<dbReference type="SMART" id="SM00504">
    <property type="entry name" value="Ubox"/>
    <property type="match status" value="1"/>
</dbReference>
<dbReference type="InterPro" id="IPR003613">
    <property type="entry name" value="Ubox_domain"/>
</dbReference>
<dbReference type="PROSITE" id="PS50011">
    <property type="entry name" value="PROTEIN_KINASE_DOM"/>
    <property type="match status" value="1"/>
</dbReference>
<evidence type="ECO:0000256" key="8">
    <source>
        <dbReference type="ARBA" id="ARBA00022777"/>
    </source>
</evidence>
<evidence type="ECO:0000256" key="5">
    <source>
        <dbReference type="ARBA" id="ARBA00022527"/>
    </source>
</evidence>
<dbReference type="FunFam" id="3.30.200.20:FF:000039">
    <property type="entry name" value="receptor-like protein kinase FERONIA"/>
    <property type="match status" value="1"/>
</dbReference>
<dbReference type="PANTHER" id="PTHR45647:SF100">
    <property type="entry name" value="U-BOX DOMAIN-CONTAINING PROTEIN 33"/>
    <property type="match status" value="1"/>
</dbReference>
<keyword evidence="7 11" id="KW-0547">Nucleotide-binding</keyword>
<accession>A0A6J5WJ52</accession>
<sequence>MAVVSSMPAIQRVERVRYPVISPNMAYGGEIVEEPVARMVEDMIYVAVAKDVKDSKSTLEICTVHVCFMMLTMVLGSDRQYEPFNKFEFRLRLVNQIICGQTLKKIGGWFPASSLKDEEVRAYREIERQNMNKILEDYLRICRQMGVRAEKLHIVTDCIEKGIVELISQHGIRKLVMGAAADKYHSRKMMDLKSKKAIYVRQHAPVSCHIQFICKGHLIHTREGNSDGVDTDVPLLQPSPNTDPELSTHLFRSRSATLGQNNRAKLTNPAQDLYRRVRSANMEKRGGSISEATSSDGTEGLSTPSRFEAGGSPDDWDRVSRRSVSGYSSCSSALGDLGLVQYERTEGSENGSTESHARSHFKELNYSSPPSVLDGNIDDSLYDHLEQAMAEAENAKREAFQEGIRRGKAEKDAIDAIRRAKASELLYNEELRQRKEIEEALAREREELEKMKKQRDEVMEELRAALDQKSLLESQIVESDQMAVRLEQKIISAVELLQNYKKERDELHVERDNALREAEELRRKQGEASSSHLPQFFTEFSFTEIEEATRNFDPSLKIGEGGYGSIFKGSLRHTQVAIKLLHAHSMQGPSEFQQEVDVLSKLRHSNLVTLIGACPESWTLIYEYLPNGSLEDRLSCKENTPPLSWQTRIRIATELCSVLIFLHASKPHGIVHGDLKPANILLDDNFVSKLSDFGISRLLSRGEGSSNNTTLYCRTDPKGTFAYIDPEFLSSGELTPKSDVYSFGIILLRLLTGRPALGIMKEVQYALDSGKLETLLDPLAGDWPFVQAEQLARLAMRCCEMSRKCRADLVSDVWRVLEPMRASCGCSSSFRLGTEEHFQPPSYFICPIFQEVMQDPHVAADGFTYEAEALRGWLDSGHDTSPMTNLKLEHKNLVPNHALRSAIQEWLQKH</sequence>
<keyword evidence="5" id="KW-0723">Serine/threonine-protein kinase</keyword>
<evidence type="ECO:0000256" key="11">
    <source>
        <dbReference type="PROSITE-ProRule" id="PRU10141"/>
    </source>
</evidence>
<feature type="compositionally biased region" description="Polar residues" evidence="13">
    <location>
        <begin position="290"/>
        <end position="305"/>
    </location>
</feature>
<dbReference type="GO" id="GO:0004674">
    <property type="term" value="F:protein serine/threonine kinase activity"/>
    <property type="evidence" value="ECO:0007669"/>
    <property type="project" value="UniProtKB-KW"/>
</dbReference>
<feature type="domain" description="Protein kinase" evidence="14">
    <location>
        <begin position="552"/>
        <end position="821"/>
    </location>
</feature>
<keyword evidence="9" id="KW-0833">Ubl conjugation pathway</keyword>
<evidence type="ECO:0000256" key="10">
    <source>
        <dbReference type="ARBA" id="ARBA00022840"/>
    </source>
</evidence>
<keyword evidence="17" id="KW-1185">Reference proteome</keyword>
<dbReference type="InterPro" id="IPR000719">
    <property type="entry name" value="Prot_kinase_dom"/>
</dbReference>
<dbReference type="CDD" id="cd01989">
    <property type="entry name" value="USP_STK_Ubox_N"/>
    <property type="match status" value="1"/>
</dbReference>
<dbReference type="InterPro" id="IPR013083">
    <property type="entry name" value="Znf_RING/FYVE/PHD"/>
</dbReference>
<dbReference type="Gene3D" id="1.10.510.10">
    <property type="entry name" value="Transferase(Phosphotransferase) domain 1"/>
    <property type="match status" value="1"/>
</dbReference>
<dbReference type="OrthoDB" id="4062651at2759"/>
<gene>
    <name evidence="16" type="ORF">ORAREDHAP_LOCUS15458</name>
</gene>
<dbReference type="PROSITE" id="PS51698">
    <property type="entry name" value="U_BOX"/>
    <property type="match status" value="1"/>
</dbReference>
<evidence type="ECO:0000256" key="4">
    <source>
        <dbReference type="ARBA" id="ARBA00012483"/>
    </source>
</evidence>
<dbReference type="Gene3D" id="3.30.200.20">
    <property type="entry name" value="Phosphorylase Kinase, domain 1"/>
    <property type="match status" value="1"/>
</dbReference>
<dbReference type="PANTHER" id="PTHR45647">
    <property type="entry name" value="OS02G0152300 PROTEIN"/>
    <property type="match status" value="1"/>
</dbReference>
<dbReference type="CDD" id="cd16655">
    <property type="entry name" value="RING-Ubox_WDSUB1-like"/>
    <property type="match status" value="1"/>
</dbReference>
<evidence type="ECO:0000256" key="3">
    <source>
        <dbReference type="ARBA" id="ARBA00004906"/>
    </source>
</evidence>
<dbReference type="Pfam" id="PF04564">
    <property type="entry name" value="U-box"/>
    <property type="match status" value="1"/>
</dbReference>
<feature type="region of interest" description="Disordered" evidence="13">
    <location>
        <begin position="281"/>
        <end position="320"/>
    </location>
</feature>
<dbReference type="InterPro" id="IPR011009">
    <property type="entry name" value="Kinase-like_dom_sf"/>
</dbReference>
<keyword evidence="12" id="KW-0175">Coiled coil</keyword>
<evidence type="ECO:0000256" key="2">
    <source>
        <dbReference type="ARBA" id="ARBA00003861"/>
    </source>
</evidence>
<feature type="coiled-coil region" evidence="12">
    <location>
        <begin position="427"/>
        <end position="524"/>
    </location>
</feature>
<dbReference type="PROSITE" id="PS00107">
    <property type="entry name" value="PROTEIN_KINASE_ATP"/>
    <property type="match status" value="1"/>
</dbReference>
<name>A0A6J5WJ52_PRUAR</name>
<feature type="binding site" evidence="11">
    <location>
        <position position="579"/>
    </location>
    <ligand>
        <name>ATP</name>
        <dbReference type="ChEBI" id="CHEBI:30616"/>
    </ligand>
</feature>
<dbReference type="InterPro" id="IPR008271">
    <property type="entry name" value="Ser/Thr_kinase_AS"/>
</dbReference>